<dbReference type="EMBL" id="VSSQ01011297">
    <property type="protein sequence ID" value="MPM46484.1"/>
    <property type="molecule type" value="Genomic_DNA"/>
</dbReference>
<feature type="region of interest" description="Disordered" evidence="1">
    <location>
        <begin position="146"/>
        <end position="168"/>
    </location>
</feature>
<keyword evidence="2" id="KW-0812">Transmembrane</keyword>
<evidence type="ECO:0000256" key="1">
    <source>
        <dbReference type="SAM" id="MobiDB-lite"/>
    </source>
</evidence>
<evidence type="ECO:0000256" key="2">
    <source>
        <dbReference type="SAM" id="Phobius"/>
    </source>
</evidence>
<evidence type="ECO:0008006" key="4">
    <source>
        <dbReference type="Google" id="ProtNLM"/>
    </source>
</evidence>
<reference evidence="3" key="1">
    <citation type="submission" date="2019-08" db="EMBL/GenBank/DDBJ databases">
        <authorList>
            <person name="Kucharzyk K."/>
            <person name="Murdoch R.W."/>
            <person name="Higgins S."/>
            <person name="Loffler F."/>
        </authorList>
    </citation>
    <scope>NUCLEOTIDE SEQUENCE</scope>
</reference>
<keyword evidence="2" id="KW-1133">Transmembrane helix</keyword>
<proteinExistence type="predicted"/>
<gene>
    <name evidence="3" type="ORF">SDC9_93187</name>
</gene>
<feature type="compositionally biased region" description="Basic and acidic residues" evidence="1">
    <location>
        <begin position="66"/>
        <end position="91"/>
    </location>
</feature>
<name>A0A645A9S7_9ZZZZ</name>
<organism evidence="3">
    <name type="scientific">bioreactor metagenome</name>
    <dbReference type="NCBI Taxonomy" id="1076179"/>
    <lineage>
        <taxon>unclassified sequences</taxon>
        <taxon>metagenomes</taxon>
        <taxon>ecological metagenomes</taxon>
    </lineage>
</organism>
<accession>A0A645A9S7</accession>
<feature type="region of interest" description="Disordered" evidence="1">
    <location>
        <begin position="66"/>
        <end position="108"/>
    </location>
</feature>
<dbReference type="AlphaFoldDB" id="A0A645A9S7"/>
<dbReference type="SUPFAM" id="SSF74653">
    <property type="entry name" value="TolA/TonB C-terminal domain"/>
    <property type="match status" value="1"/>
</dbReference>
<sequence length="255" mass="27804">MSKRQNNTKYEKNAKQVGIGLTIAVHVVLLISLFGTGFKTIYPPPAEKGIIVEYENKSLQQIKVKTGNEPKAENPDPKKEVRLVQKSESAIKGKKANKSTESTMGDKGDIARYEPKREKPINKRALFPGADNRDSSDLHVAKRVSESLKAGHSEGNTVTGKTDGEPSARLAGRSLMGNLPEPEYNVNKSGRVVVKIMVDQYGDVVNAIPGASGTTVQDRTLWDAAKRAALKAKFNVSSSAPVVQEGTITYIFRLR</sequence>
<comment type="caution">
    <text evidence="3">The sequence shown here is derived from an EMBL/GenBank/DDBJ whole genome shotgun (WGS) entry which is preliminary data.</text>
</comment>
<keyword evidence="2" id="KW-0472">Membrane</keyword>
<feature type="transmembrane region" description="Helical" evidence="2">
    <location>
        <begin position="21"/>
        <end position="42"/>
    </location>
</feature>
<evidence type="ECO:0000313" key="3">
    <source>
        <dbReference type="EMBL" id="MPM46484.1"/>
    </source>
</evidence>
<protein>
    <recommendedName>
        <fullName evidence="4">TonB C-terminal domain-containing protein</fullName>
    </recommendedName>
</protein>